<proteinExistence type="predicted"/>
<dbReference type="RefSeq" id="XP_026622775.1">
    <property type="nucleotide sequence ID" value="XM_026767462.1"/>
</dbReference>
<organism evidence="1 2">
    <name type="scientific">Aspergillus welwitschiae</name>
    <dbReference type="NCBI Taxonomy" id="1341132"/>
    <lineage>
        <taxon>Eukaryota</taxon>
        <taxon>Fungi</taxon>
        <taxon>Dikarya</taxon>
        <taxon>Ascomycota</taxon>
        <taxon>Pezizomycotina</taxon>
        <taxon>Eurotiomycetes</taxon>
        <taxon>Eurotiomycetidae</taxon>
        <taxon>Eurotiales</taxon>
        <taxon>Aspergillaceae</taxon>
        <taxon>Aspergillus</taxon>
        <taxon>Aspergillus subgen. Circumdati</taxon>
    </lineage>
</organism>
<name>A0A3F3PSA6_9EURO</name>
<evidence type="ECO:0000313" key="2">
    <source>
        <dbReference type="Proteomes" id="UP000253729"/>
    </source>
</evidence>
<protein>
    <submittedName>
        <fullName evidence="1">Uncharacterized protein</fullName>
    </submittedName>
</protein>
<sequence>MGNELRVHAATSHHTAFPTPITTALLIIHSPLHPSHAAFSWPLTVSLFHRFILL</sequence>
<dbReference type="EMBL" id="KZ852065">
    <property type="protein sequence ID" value="RDH29753.1"/>
    <property type="molecule type" value="Genomic_DNA"/>
</dbReference>
<evidence type="ECO:0000313" key="1">
    <source>
        <dbReference type="EMBL" id="RDH29753.1"/>
    </source>
</evidence>
<keyword evidence="2" id="KW-1185">Reference proteome</keyword>
<dbReference type="GeneID" id="38135818"/>
<accession>A0A3F3PSA6</accession>
<gene>
    <name evidence="1" type="ORF">BDQ94DRAFT_149825</name>
</gene>
<dbReference type="Proteomes" id="UP000253729">
    <property type="component" value="Unassembled WGS sequence"/>
</dbReference>
<reference evidence="1 2" key="1">
    <citation type="submission" date="2018-07" db="EMBL/GenBank/DDBJ databases">
        <title>The genomes of Aspergillus section Nigri reveals drivers in fungal speciation.</title>
        <authorList>
            <consortium name="DOE Joint Genome Institute"/>
            <person name="Vesth T.C."/>
            <person name="Nybo J."/>
            <person name="Theobald S."/>
            <person name="Brandl J."/>
            <person name="Frisvad J.C."/>
            <person name="Nielsen K.F."/>
            <person name="Lyhne E.K."/>
            <person name="Kogle M.E."/>
            <person name="Kuo A."/>
            <person name="Riley R."/>
            <person name="Clum A."/>
            <person name="Nolan M."/>
            <person name="Lipzen A."/>
            <person name="Salamov A."/>
            <person name="Henrissat B."/>
            <person name="Wiebenga A."/>
            <person name="De vries R.P."/>
            <person name="Grigoriev I.V."/>
            <person name="Mortensen U.H."/>
            <person name="Andersen M.R."/>
            <person name="Baker S.E."/>
        </authorList>
    </citation>
    <scope>NUCLEOTIDE SEQUENCE [LARGE SCALE GENOMIC DNA]</scope>
    <source>
        <strain evidence="1 2">CBS 139.54b</strain>
    </source>
</reference>
<dbReference type="AlphaFoldDB" id="A0A3F3PSA6"/>